<evidence type="ECO:0000313" key="3">
    <source>
        <dbReference type="Proteomes" id="UP001152300"/>
    </source>
</evidence>
<accession>A0A9X0A9Z2</accession>
<dbReference type="OrthoDB" id="3546177at2759"/>
<proteinExistence type="predicted"/>
<keyword evidence="3" id="KW-1185">Reference proteome</keyword>
<feature type="region of interest" description="Disordered" evidence="1">
    <location>
        <begin position="1"/>
        <end position="39"/>
    </location>
</feature>
<dbReference type="Proteomes" id="UP001152300">
    <property type="component" value="Unassembled WGS sequence"/>
</dbReference>
<feature type="compositionally biased region" description="Polar residues" evidence="1">
    <location>
        <begin position="14"/>
        <end position="23"/>
    </location>
</feature>
<evidence type="ECO:0000256" key="1">
    <source>
        <dbReference type="SAM" id="MobiDB-lite"/>
    </source>
</evidence>
<gene>
    <name evidence="2" type="ORF">OCU04_011855</name>
</gene>
<evidence type="ECO:0000313" key="2">
    <source>
        <dbReference type="EMBL" id="KAJ8058871.1"/>
    </source>
</evidence>
<comment type="caution">
    <text evidence="2">The sequence shown here is derived from an EMBL/GenBank/DDBJ whole genome shotgun (WGS) entry which is preliminary data.</text>
</comment>
<name>A0A9X0A9Z2_9HELO</name>
<reference evidence="2" key="1">
    <citation type="submission" date="2022-11" db="EMBL/GenBank/DDBJ databases">
        <title>Genome Resource of Sclerotinia nivalis Strain SnTB1, a Plant Pathogen Isolated from American Ginseng.</title>
        <authorList>
            <person name="Fan S."/>
        </authorList>
    </citation>
    <scope>NUCLEOTIDE SEQUENCE</scope>
    <source>
        <strain evidence="2">SnTB1</strain>
    </source>
</reference>
<dbReference type="EMBL" id="JAPEIS010000015">
    <property type="protein sequence ID" value="KAJ8058871.1"/>
    <property type="molecule type" value="Genomic_DNA"/>
</dbReference>
<dbReference type="AlphaFoldDB" id="A0A9X0A9Z2"/>
<organism evidence="2 3">
    <name type="scientific">Sclerotinia nivalis</name>
    <dbReference type="NCBI Taxonomy" id="352851"/>
    <lineage>
        <taxon>Eukaryota</taxon>
        <taxon>Fungi</taxon>
        <taxon>Dikarya</taxon>
        <taxon>Ascomycota</taxon>
        <taxon>Pezizomycotina</taxon>
        <taxon>Leotiomycetes</taxon>
        <taxon>Helotiales</taxon>
        <taxon>Sclerotiniaceae</taxon>
        <taxon>Sclerotinia</taxon>
    </lineage>
</organism>
<sequence>MSETPPPYSLIPHPSNTSNAHTPQTQAQAQAQTQTRVPPPLSEFTIDSIPGNIFNGFKNTLLFYDFPRNSNSNSKGREFSGPVFEMSIKGLERITCMVLVLCGGGEGKKEEGNVLVGGAQLDKFNKQVEVQQVGVEGLQREMESGMRGFGTGKEGRWEWKVPSSFDGDENSRGKDGKDGKERILIWQHKIPNSSLAPSFTNPNLELRDKISGDLYAVIRYNVWKRKDMVGIQFRRRWEDGGGGRRKDGEEEDGNGRAKREWNFQLGVLITGCVVVERERQRRRRRGTIGMGLIVGMVSG</sequence>
<protein>
    <submittedName>
        <fullName evidence="2">Uncharacterized protein</fullName>
    </submittedName>
</protein>
<feature type="compositionally biased region" description="Low complexity" evidence="1">
    <location>
        <begin position="24"/>
        <end position="35"/>
    </location>
</feature>